<keyword evidence="3" id="KW-1185">Reference proteome</keyword>
<name>A0A0C2ZL11_9AGAM</name>
<accession>A0A0C2ZL11</accession>
<reference evidence="2 3" key="1">
    <citation type="submission" date="2014-04" db="EMBL/GenBank/DDBJ databases">
        <authorList>
            <consortium name="DOE Joint Genome Institute"/>
            <person name="Kuo A."/>
            <person name="Kohler A."/>
            <person name="Nagy L.G."/>
            <person name="Floudas D."/>
            <person name="Copeland A."/>
            <person name="Barry K.W."/>
            <person name="Cichocki N."/>
            <person name="Veneault-Fourrey C."/>
            <person name="LaButti K."/>
            <person name="Lindquist E.A."/>
            <person name="Lipzen A."/>
            <person name="Lundell T."/>
            <person name="Morin E."/>
            <person name="Murat C."/>
            <person name="Sun H."/>
            <person name="Tunlid A."/>
            <person name="Henrissat B."/>
            <person name="Grigoriev I.V."/>
            <person name="Hibbett D.S."/>
            <person name="Martin F."/>
            <person name="Nordberg H.P."/>
            <person name="Cantor M.N."/>
            <person name="Hua S.X."/>
        </authorList>
    </citation>
    <scope>NUCLEOTIDE SEQUENCE [LARGE SCALE GENOMIC DNA]</scope>
    <source>
        <strain evidence="2 3">Foug A</strain>
    </source>
</reference>
<dbReference type="AlphaFoldDB" id="A0A0C2ZL11"/>
<protein>
    <submittedName>
        <fullName evidence="2">Uncharacterized protein</fullName>
    </submittedName>
</protein>
<sequence length="51" mass="5862">VQIPRNRLEKWHGQPRPPRIHQRRCSTSYHVGLPSTPVFAQQVSVTPSAPY</sequence>
<evidence type="ECO:0000313" key="3">
    <source>
        <dbReference type="Proteomes" id="UP000053989"/>
    </source>
</evidence>
<dbReference type="InParanoid" id="A0A0C2ZL11"/>
<gene>
    <name evidence="2" type="ORF">SCLCIDRAFT_1215335</name>
</gene>
<feature type="region of interest" description="Disordered" evidence="1">
    <location>
        <begin position="1"/>
        <end position="23"/>
    </location>
</feature>
<dbReference type="EMBL" id="KN822044">
    <property type="protein sequence ID" value="KIM62278.1"/>
    <property type="molecule type" value="Genomic_DNA"/>
</dbReference>
<feature type="non-terminal residue" evidence="2">
    <location>
        <position position="1"/>
    </location>
</feature>
<organism evidence="2 3">
    <name type="scientific">Scleroderma citrinum Foug A</name>
    <dbReference type="NCBI Taxonomy" id="1036808"/>
    <lineage>
        <taxon>Eukaryota</taxon>
        <taxon>Fungi</taxon>
        <taxon>Dikarya</taxon>
        <taxon>Basidiomycota</taxon>
        <taxon>Agaricomycotina</taxon>
        <taxon>Agaricomycetes</taxon>
        <taxon>Agaricomycetidae</taxon>
        <taxon>Boletales</taxon>
        <taxon>Sclerodermatineae</taxon>
        <taxon>Sclerodermataceae</taxon>
        <taxon>Scleroderma</taxon>
    </lineage>
</organism>
<dbReference type="HOGENOM" id="CLU_3107713_0_0_1"/>
<proteinExistence type="predicted"/>
<reference evidence="3" key="2">
    <citation type="submission" date="2015-01" db="EMBL/GenBank/DDBJ databases">
        <title>Evolutionary Origins and Diversification of the Mycorrhizal Mutualists.</title>
        <authorList>
            <consortium name="DOE Joint Genome Institute"/>
            <consortium name="Mycorrhizal Genomics Consortium"/>
            <person name="Kohler A."/>
            <person name="Kuo A."/>
            <person name="Nagy L.G."/>
            <person name="Floudas D."/>
            <person name="Copeland A."/>
            <person name="Barry K.W."/>
            <person name="Cichocki N."/>
            <person name="Veneault-Fourrey C."/>
            <person name="LaButti K."/>
            <person name="Lindquist E.A."/>
            <person name="Lipzen A."/>
            <person name="Lundell T."/>
            <person name="Morin E."/>
            <person name="Murat C."/>
            <person name="Riley R."/>
            <person name="Ohm R."/>
            <person name="Sun H."/>
            <person name="Tunlid A."/>
            <person name="Henrissat B."/>
            <person name="Grigoriev I.V."/>
            <person name="Hibbett D.S."/>
            <person name="Martin F."/>
        </authorList>
    </citation>
    <scope>NUCLEOTIDE SEQUENCE [LARGE SCALE GENOMIC DNA]</scope>
    <source>
        <strain evidence="3">Foug A</strain>
    </source>
</reference>
<dbReference type="Proteomes" id="UP000053989">
    <property type="component" value="Unassembled WGS sequence"/>
</dbReference>
<evidence type="ECO:0000313" key="2">
    <source>
        <dbReference type="EMBL" id="KIM62278.1"/>
    </source>
</evidence>
<feature type="compositionally biased region" description="Basic and acidic residues" evidence="1">
    <location>
        <begin position="1"/>
        <end position="12"/>
    </location>
</feature>
<evidence type="ECO:0000256" key="1">
    <source>
        <dbReference type="SAM" id="MobiDB-lite"/>
    </source>
</evidence>